<dbReference type="EMBL" id="JACTNG010000009">
    <property type="protein sequence ID" value="MBO1080604.1"/>
    <property type="molecule type" value="Genomic_DNA"/>
</dbReference>
<name>A0ABS3KT13_9PROT</name>
<dbReference type="Pfam" id="PF09538">
    <property type="entry name" value="FYDLN_acid"/>
    <property type="match status" value="1"/>
</dbReference>
<dbReference type="InterPro" id="IPR012644">
    <property type="entry name" value="CHP02300_FYDLN_acid"/>
</dbReference>
<comment type="caution">
    <text evidence="2">The sequence shown here is derived from an EMBL/GenBank/DDBJ whole genome shotgun (WGS) entry which is preliminary data.</text>
</comment>
<evidence type="ECO:0000313" key="3">
    <source>
        <dbReference type="Proteomes" id="UP001518989"/>
    </source>
</evidence>
<reference evidence="2 3" key="1">
    <citation type="submission" date="2020-09" db="EMBL/GenBank/DDBJ databases">
        <title>Roseomonas.</title>
        <authorList>
            <person name="Zhu W."/>
        </authorList>
    </citation>
    <scope>NUCLEOTIDE SEQUENCE [LARGE SCALE GENOMIC DNA]</scope>
    <source>
        <strain evidence="2 3">573</strain>
    </source>
</reference>
<dbReference type="Proteomes" id="UP001518989">
    <property type="component" value="Unassembled WGS sequence"/>
</dbReference>
<protein>
    <submittedName>
        <fullName evidence="2">TIGR02300 family protein</fullName>
    </submittedName>
</protein>
<gene>
    <name evidence="2" type="ORF">IAI61_16285</name>
</gene>
<sequence>MAKPELGMKRTCVACGAKFYDLGKQPAVCPKCGTEQPAEQPRARRAPLPVEDKVKKRAAPVDADADEVEIEDVEADESLEDAEELDDAEDDIEVEVEQDRDDDN</sequence>
<proteinExistence type="predicted"/>
<accession>A0ABS3KT13</accession>
<organism evidence="2 3">
    <name type="scientific">Roseomonas haemaphysalidis</name>
    <dbReference type="NCBI Taxonomy" id="2768162"/>
    <lineage>
        <taxon>Bacteria</taxon>
        <taxon>Pseudomonadati</taxon>
        <taxon>Pseudomonadota</taxon>
        <taxon>Alphaproteobacteria</taxon>
        <taxon>Acetobacterales</taxon>
        <taxon>Roseomonadaceae</taxon>
        <taxon>Roseomonas</taxon>
    </lineage>
</organism>
<feature type="compositionally biased region" description="Acidic residues" evidence="1">
    <location>
        <begin position="63"/>
        <end position="104"/>
    </location>
</feature>
<feature type="region of interest" description="Disordered" evidence="1">
    <location>
        <begin position="33"/>
        <end position="104"/>
    </location>
</feature>
<evidence type="ECO:0000313" key="2">
    <source>
        <dbReference type="EMBL" id="MBO1080604.1"/>
    </source>
</evidence>
<dbReference type="RefSeq" id="WP_207418681.1">
    <property type="nucleotide sequence ID" value="NZ_CP061177.1"/>
</dbReference>
<evidence type="ECO:0000256" key="1">
    <source>
        <dbReference type="SAM" id="MobiDB-lite"/>
    </source>
</evidence>
<dbReference type="NCBIfam" id="TIGR02300">
    <property type="entry name" value="FYDLN_acid"/>
    <property type="match status" value="1"/>
</dbReference>
<keyword evidence="3" id="KW-1185">Reference proteome</keyword>